<dbReference type="InterPro" id="IPR034829">
    <property type="entry name" value="DnaD-like_sf"/>
</dbReference>
<evidence type="ECO:0000259" key="2">
    <source>
        <dbReference type="Pfam" id="PF07261"/>
    </source>
</evidence>
<dbReference type="EMBL" id="JADINF010000106">
    <property type="protein sequence ID" value="MBO8424207.1"/>
    <property type="molecule type" value="Genomic_DNA"/>
</dbReference>
<evidence type="ECO:0000313" key="3">
    <source>
        <dbReference type="EMBL" id="MBO8424207.1"/>
    </source>
</evidence>
<dbReference type="Gene3D" id="1.10.10.630">
    <property type="entry name" value="DnaD domain-like"/>
    <property type="match status" value="1"/>
</dbReference>
<reference evidence="3" key="1">
    <citation type="submission" date="2020-10" db="EMBL/GenBank/DDBJ databases">
        <authorList>
            <person name="Gilroy R."/>
        </authorList>
    </citation>
    <scope>NUCLEOTIDE SEQUENCE</scope>
    <source>
        <strain evidence="3">517</strain>
    </source>
</reference>
<gene>
    <name evidence="3" type="ORF">IAB16_04245</name>
</gene>
<evidence type="ECO:0000313" key="4">
    <source>
        <dbReference type="Proteomes" id="UP000727857"/>
    </source>
</evidence>
<dbReference type="Proteomes" id="UP000727857">
    <property type="component" value="Unassembled WGS sequence"/>
</dbReference>
<accession>A0A940DHE8</accession>
<dbReference type="AlphaFoldDB" id="A0A940DHE8"/>
<sequence>MSFLRLSREYMREGYTEIDNVFFTGYLPEADSLDVKIYLYGLWLAGTGRETDNSIERISLSLKVTEERIMRAYAYWEELGLVSISKSSPAAVIYNSVKTPVTPVVKYNAKEYADFVEEIRRIFPERELPSQDILKYVELMRGYKVEQNAMLLIARYCRDARGTTNTAYVLSVAANWAKEGVHTEADVNARLDELESNAGAVKSVYEAMGLRSAPTIEDRETYVRWTKEYGYGADVILAAARYCRRHGGIRKLAPYLEELHNAGVKTAAEAEEYRKRKEAARDLAEEIVRSLGSYYASYDMPTETYVDPWLALGFESGALLRIAKFCFIRNVRTLDGMNVYVEKLHKLGIVTERGIENYVARQTAIDARIREVLAACGSDGIVTARDRDFYRTFVETWGFEHETVLRAAAAASGKPFPMSYVNKLLLIMKENGIRTPSEAEAFLSDGNKTKKKPGSELIRQEYTAEEITSVFRSLDEVDPDEEEV</sequence>
<dbReference type="InterPro" id="IPR006343">
    <property type="entry name" value="DnaB/C_C"/>
</dbReference>
<organism evidence="3 4">
    <name type="scientific">Candidatus Stercoripulliclostridium pullicola</name>
    <dbReference type="NCBI Taxonomy" id="2840953"/>
    <lineage>
        <taxon>Bacteria</taxon>
        <taxon>Bacillati</taxon>
        <taxon>Bacillota</taxon>
        <taxon>Clostridia</taxon>
        <taxon>Eubacteriales</taxon>
        <taxon>Candidatus Stercoripulliclostridium</taxon>
    </lineage>
</organism>
<protein>
    <submittedName>
        <fullName evidence="3">DnaD domain protein</fullName>
    </submittedName>
</protein>
<feature type="domain" description="DnaB/C C-terminal" evidence="2">
    <location>
        <begin position="215"/>
        <end position="273"/>
    </location>
</feature>
<feature type="domain" description="DnaB/C C-terminal" evidence="2">
    <location>
        <begin position="126"/>
        <end position="190"/>
    </location>
</feature>
<evidence type="ECO:0000256" key="1">
    <source>
        <dbReference type="ARBA" id="ARBA00093462"/>
    </source>
</evidence>
<proteinExistence type="inferred from homology"/>
<reference evidence="3" key="2">
    <citation type="journal article" date="2021" name="PeerJ">
        <title>Extensive microbial diversity within the chicken gut microbiome revealed by metagenomics and culture.</title>
        <authorList>
            <person name="Gilroy R."/>
            <person name="Ravi A."/>
            <person name="Getino M."/>
            <person name="Pursley I."/>
            <person name="Horton D.L."/>
            <person name="Alikhan N.F."/>
            <person name="Baker D."/>
            <person name="Gharbi K."/>
            <person name="Hall N."/>
            <person name="Watson M."/>
            <person name="Adriaenssens E.M."/>
            <person name="Foster-Nyarko E."/>
            <person name="Jarju S."/>
            <person name="Secka A."/>
            <person name="Antonio M."/>
            <person name="Oren A."/>
            <person name="Chaudhuri R.R."/>
            <person name="La Ragione R."/>
            <person name="Hildebrand F."/>
            <person name="Pallen M.J."/>
        </authorList>
    </citation>
    <scope>NUCLEOTIDE SEQUENCE</scope>
    <source>
        <strain evidence="3">517</strain>
    </source>
</reference>
<name>A0A940DHE8_9FIRM</name>
<dbReference type="Pfam" id="PF07261">
    <property type="entry name" value="DnaB_2"/>
    <property type="match status" value="2"/>
</dbReference>
<comment type="similarity">
    <text evidence="1">Belongs to the DnaB/DnaD family.</text>
</comment>
<comment type="caution">
    <text evidence="3">The sequence shown here is derived from an EMBL/GenBank/DDBJ whole genome shotgun (WGS) entry which is preliminary data.</text>
</comment>